<feature type="transmembrane region" description="Helical" evidence="1">
    <location>
        <begin position="55"/>
        <end position="80"/>
    </location>
</feature>
<gene>
    <name evidence="2" type="ORF">LC087_14955</name>
</gene>
<feature type="transmembrane region" description="Helical" evidence="1">
    <location>
        <begin position="164"/>
        <end position="185"/>
    </location>
</feature>
<dbReference type="RefSeq" id="WP_226540422.1">
    <property type="nucleotide sequence ID" value="NZ_CP129013.1"/>
</dbReference>
<evidence type="ECO:0000313" key="3">
    <source>
        <dbReference type="Proteomes" id="UP001197974"/>
    </source>
</evidence>
<name>A0ABY9JRP1_9BACI</name>
<accession>A0ABY9JRP1</accession>
<keyword evidence="1" id="KW-1133">Transmembrane helix</keyword>
<keyword evidence="3" id="KW-1185">Reference proteome</keyword>
<evidence type="ECO:0000313" key="2">
    <source>
        <dbReference type="EMBL" id="WLR42056.1"/>
    </source>
</evidence>
<keyword evidence="1" id="KW-0472">Membrane</keyword>
<organism evidence="2 3">
    <name type="scientific">Bacillus carboniphilus</name>
    <dbReference type="NCBI Taxonomy" id="86663"/>
    <lineage>
        <taxon>Bacteria</taxon>
        <taxon>Bacillati</taxon>
        <taxon>Bacillota</taxon>
        <taxon>Bacilli</taxon>
        <taxon>Bacillales</taxon>
        <taxon>Bacillaceae</taxon>
        <taxon>Bacillus</taxon>
    </lineage>
</organism>
<dbReference type="Proteomes" id="UP001197974">
    <property type="component" value="Chromosome"/>
</dbReference>
<feature type="transmembrane region" description="Helical" evidence="1">
    <location>
        <begin position="12"/>
        <end position="33"/>
    </location>
</feature>
<protein>
    <submittedName>
        <fullName evidence="2">ABC transporter permease subunit</fullName>
    </submittedName>
</protein>
<feature type="transmembrane region" description="Helical" evidence="1">
    <location>
        <begin position="136"/>
        <end position="157"/>
    </location>
</feature>
<dbReference type="EMBL" id="CP129013">
    <property type="protein sequence ID" value="WLR42056.1"/>
    <property type="molecule type" value="Genomic_DNA"/>
</dbReference>
<evidence type="ECO:0000256" key="1">
    <source>
        <dbReference type="SAM" id="Phobius"/>
    </source>
</evidence>
<reference evidence="2 3" key="1">
    <citation type="submission" date="2023-06" db="EMBL/GenBank/DDBJ databases">
        <title>Five Gram-positive bacteria isolated from mangrove sediments in Shenzhen, Guangdong, China.</title>
        <authorList>
            <person name="Yu S."/>
            <person name="Zheng W."/>
            <person name="Huang Y."/>
        </authorList>
    </citation>
    <scope>NUCLEOTIDE SEQUENCE [LARGE SCALE GENOMIC DNA]</scope>
    <source>
        <strain evidence="2 3">SaN35-3</strain>
    </source>
</reference>
<feature type="transmembrane region" description="Helical" evidence="1">
    <location>
        <begin position="101"/>
        <end position="124"/>
    </location>
</feature>
<proteinExistence type="predicted"/>
<dbReference type="Pfam" id="PF12679">
    <property type="entry name" value="ABC2_membrane_2"/>
    <property type="match status" value="1"/>
</dbReference>
<keyword evidence="1" id="KW-0812">Transmembrane</keyword>
<sequence>MYAIAKRECIQLLIGVKSIIIIVLLLATAYYSGKYADSWISVMEIEGTSEEAKSIHYAGVSVFFLLLGPLFVTTLSHDSINRELQNRTMRFLVTKTSKSSILLGKFLGGWMFWFICLTVSYLLIRFFSETLDVFLFFQNLSLLTYQVAFTILLSVWISKPSLTMFLSIVIGIMTPVFALWSFASSHWLSWINVITPFYYLYRDDYTFIVIYLLTAIILYLAYWLFKRREF</sequence>
<feature type="transmembrane region" description="Helical" evidence="1">
    <location>
        <begin position="205"/>
        <end position="225"/>
    </location>
</feature>